<feature type="transmembrane region" description="Helical" evidence="5">
    <location>
        <begin position="28"/>
        <end position="45"/>
    </location>
</feature>
<dbReference type="GO" id="GO:0016020">
    <property type="term" value="C:membrane"/>
    <property type="evidence" value="ECO:0007669"/>
    <property type="project" value="UniProtKB-SubCell"/>
</dbReference>
<dbReference type="EMBL" id="FQZR01000002">
    <property type="protein sequence ID" value="SHI48711.1"/>
    <property type="molecule type" value="Genomic_DNA"/>
</dbReference>
<dbReference type="Proteomes" id="UP000184001">
    <property type="component" value="Unassembled WGS sequence"/>
</dbReference>
<feature type="transmembrane region" description="Helical" evidence="5">
    <location>
        <begin position="96"/>
        <end position="124"/>
    </location>
</feature>
<gene>
    <name evidence="6" type="ORF">AB2Z07_07610</name>
    <name evidence="7" type="ORF">SAMN05660830_00104</name>
</gene>
<evidence type="ECO:0000256" key="2">
    <source>
        <dbReference type="ARBA" id="ARBA00022692"/>
    </source>
</evidence>
<dbReference type="RefSeq" id="WP_020001243.1">
    <property type="nucleotide sequence ID" value="NZ_CP192217.1"/>
</dbReference>
<reference evidence="7 8" key="1">
    <citation type="submission" date="2016-11" db="EMBL/GenBank/DDBJ databases">
        <authorList>
            <person name="Varghese N."/>
            <person name="Submissions S."/>
        </authorList>
    </citation>
    <scope>NUCLEOTIDE SEQUENCE [LARGE SCALE GENOMIC DNA]</scope>
    <source>
        <strain evidence="7 8">DSM 17919</strain>
    </source>
</reference>
<keyword evidence="2 5" id="KW-0812">Transmembrane</keyword>
<accession>A0A8G2F7P7</accession>
<reference evidence="6 9" key="2">
    <citation type="submission" date="2024-07" db="EMBL/GenBank/DDBJ databases">
        <title>Active virus-host system and metabolic interactions in a Lokiarchaeon culture.</title>
        <authorList>
            <person name="Ponce Toledo R.I."/>
            <person name="Rodrigues Oliveira T."/>
            <person name="Schleper C."/>
        </authorList>
    </citation>
    <scope>NUCLEOTIDE SEQUENCE [LARGE SCALE GENOMIC DNA]</scope>
    <source>
        <strain evidence="6 9">B35</strain>
    </source>
</reference>
<sequence length="154" mass="16991">MNYLDLIFIVITGFFCIRGFFRGLILEVTSIAGVVGGFILANNYYEQLTIHLKSVINPKWAAVASYAFIFFGVLLLVAIISALLRKIIGAAGAAWLDYILGGMLGCAKGLLLCCIILAFLLNFFPKIEVVQTSLFVPHLRIITDMLRQFIPATL</sequence>
<comment type="caution">
    <text evidence="7">The sequence shown here is derived from an EMBL/GenBank/DDBJ whole genome shotgun (WGS) entry which is preliminary data.</text>
</comment>
<comment type="subcellular location">
    <subcellularLocation>
        <location evidence="1">Membrane</location>
        <topology evidence="1">Multi-pass membrane protein</topology>
    </subcellularLocation>
</comment>
<keyword evidence="9" id="KW-1185">Reference proteome</keyword>
<keyword evidence="4 5" id="KW-0472">Membrane</keyword>
<organism evidence="7 8">
    <name type="scientific">Halodesulfovibrio aestuarii</name>
    <dbReference type="NCBI Taxonomy" id="126333"/>
    <lineage>
        <taxon>Bacteria</taxon>
        <taxon>Pseudomonadati</taxon>
        <taxon>Thermodesulfobacteriota</taxon>
        <taxon>Desulfovibrionia</taxon>
        <taxon>Desulfovibrionales</taxon>
        <taxon>Desulfovibrionaceae</taxon>
        <taxon>Halodesulfovibrio</taxon>
    </lineage>
</organism>
<dbReference type="InterPro" id="IPR052719">
    <property type="entry name" value="CvpA-like"/>
</dbReference>
<dbReference type="PANTHER" id="PTHR36926">
    <property type="entry name" value="COLICIN V PRODUCTION PROTEIN"/>
    <property type="match status" value="1"/>
</dbReference>
<evidence type="ECO:0000313" key="9">
    <source>
        <dbReference type="Proteomes" id="UP001568358"/>
    </source>
</evidence>
<feature type="transmembrane region" description="Helical" evidence="5">
    <location>
        <begin position="65"/>
        <end position="84"/>
    </location>
</feature>
<dbReference type="AlphaFoldDB" id="A0A8G2F7P7"/>
<dbReference type="Pfam" id="PF02674">
    <property type="entry name" value="Colicin_V"/>
    <property type="match status" value="1"/>
</dbReference>
<name>A0A8G2F7P7_9BACT</name>
<dbReference type="GO" id="GO:0009403">
    <property type="term" value="P:toxin biosynthetic process"/>
    <property type="evidence" value="ECO:0007669"/>
    <property type="project" value="InterPro"/>
</dbReference>
<keyword evidence="3 5" id="KW-1133">Transmembrane helix</keyword>
<dbReference type="Proteomes" id="UP001568358">
    <property type="component" value="Unassembled WGS sequence"/>
</dbReference>
<evidence type="ECO:0000256" key="3">
    <source>
        <dbReference type="ARBA" id="ARBA00022989"/>
    </source>
</evidence>
<evidence type="ECO:0000313" key="6">
    <source>
        <dbReference type="EMBL" id="MEZ6853392.1"/>
    </source>
</evidence>
<evidence type="ECO:0000313" key="8">
    <source>
        <dbReference type="Proteomes" id="UP000184001"/>
    </source>
</evidence>
<protein>
    <submittedName>
        <fullName evidence="6">CvpA family protein</fullName>
    </submittedName>
    <submittedName>
        <fullName evidence="7">Membrane protein required for colicin V production</fullName>
    </submittedName>
</protein>
<evidence type="ECO:0000256" key="5">
    <source>
        <dbReference type="SAM" id="Phobius"/>
    </source>
</evidence>
<evidence type="ECO:0000256" key="4">
    <source>
        <dbReference type="ARBA" id="ARBA00023136"/>
    </source>
</evidence>
<dbReference type="EMBL" id="JBFSOO010000004">
    <property type="protein sequence ID" value="MEZ6853392.1"/>
    <property type="molecule type" value="Genomic_DNA"/>
</dbReference>
<dbReference type="InterPro" id="IPR003825">
    <property type="entry name" value="Colicin-V_CvpA"/>
</dbReference>
<evidence type="ECO:0000256" key="1">
    <source>
        <dbReference type="ARBA" id="ARBA00004141"/>
    </source>
</evidence>
<proteinExistence type="predicted"/>
<evidence type="ECO:0000313" key="7">
    <source>
        <dbReference type="EMBL" id="SHI48711.1"/>
    </source>
</evidence>
<dbReference type="PANTHER" id="PTHR36926:SF1">
    <property type="entry name" value="COLICIN V PRODUCTION PROTEIN"/>
    <property type="match status" value="1"/>
</dbReference>